<proteinExistence type="predicted"/>
<sequence>MGSEEILLTTGVPDEFGKALRNENGLYKVNNYEPTNKNAPYKAKKCSTPKPYKGHTYKHTIIHNRQYKEYEPRTYDRVYVMSKLHHDKPKQEKEQKLPEEPKKTKTPEHTARPVTPSLPYSAVGAIKRSLLLTEKVRTATPEQSYSVFS</sequence>
<dbReference type="KEGG" id="crg:105338266"/>
<feature type="compositionally biased region" description="Basic and acidic residues" evidence="1">
    <location>
        <begin position="89"/>
        <end position="111"/>
    </location>
</feature>
<protein>
    <submittedName>
        <fullName evidence="2">Uncharacterized protein</fullName>
    </submittedName>
</protein>
<feature type="region of interest" description="Disordered" evidence="1">
    <location>
        <begin position="29"/>
        <end position="55"/>
    </location>
</feature>
<name>A0A8W8NEB9_MAGGI</name>
<dbReference type="EnsemblMetazoa" id="G5487.1">
    <property type="protein sequence ID" value="G5487.1:cds"/>
    <property type="gene ID" value="G5487"/>
</dbReference>
<dbReference type="Proteomes" id="UP000005408">
    <property type="component" value="Unassembled WGS sequence"/>
</dbReference>
<evidence type="ECO:0000313" key="2">
    <source>
        <dbReference type="EnsemblMetazoa" id="G5487.1:cds"/>
    </source>
</evidence>
<feature type="region of interest" description="Disordered" evidence="1">
    <location>
        <begin position="82"/>
        <end position="119"/>
    </location>
</feature>
<evidence type="ECO:0000313" key="3">
    <source>
        <dbReference type="Proteomes" id="UP000005408"/>
    </source>
</evidence>
<organism evidence="2 3">
    <name type="scientific">Magallana gigas</name>
    <name type="common">Pacific oyster</name>
    <name type="synonym">Crassostrea gigas</name>
    <dbReference type="NCBI Taxonomy" id="29159"/>
    <lineage>
        <taxon>Eukaryota</taxon>
        <taxon>Metazoa</taxon>
        <taxon>Spiralia</taxon>
        <taxon>Lophotrochozoa</taxon>
        <taxon>Mollusca</taxon>
        <taxon>Bivalvia</taxon>
        <taxon>Autobranchia</taxon>
        <taxon>Pteriomorphia</taxon>
        <taxon>Ostreida</taxon>
        <taxon>Ostreoidea</taxon>
        <taxon>Ostreidae</taxon>
        <taxon>Magallana</taxon>
    </lineage>
</organism>
<dbReference type="GeneID" id="105338266"/>
<reference evidence="2" key="1">
    <citation type="submission" date="2022-08" db="UniProtKB">
        <authorList>
            <consortium name="EnsemblMetazoa"/>
        </authorList>
    </citation>
    <scope>IDENTIFICATION</scope>
    <source>
        <strain evidence="2">05x7-T-G4-1.051#20</strain>
    </source>
</reference>
<keyword evidence="3" id="KW-1185">Reference proteome</keyword>
<accession>A0A8W8NEB9</accession>
<dbReference type="OrthoDB" id="6143609at2759"/>
<dbReference type="RefSeq" id="XP_011441593.2">
    <property type="nucleotide sequence ID" value="XM_011443291.4"/>
</dbReference>
<evidence type="ECO:0000256" key="1">
    <source>
        <dbReference type="SAM" id="MobiDB-lite"/>
    </source>
</evidence>
<dbReference type="AlphaFoldDB" id="A0A8W8NEB9"/>
<feature type="compositionally biased region" description="Basic residues" evidence="1">
    <location>
        <begin position="42"/>
        <end position="55"/>
    </location>
</feature>